<organism evidence="1 2">
    <name type="scientific">Paractinoplanes rishiriensis</name>
    <dbReference type="NCBI Taxonomy" id="1050105"/>
    <lineage>
        <taxon>Bacteria</taxon>
        <taxon>Bacillati</taxon>
        <taxon>Actinomycetota</taxon>
        <taxon>Actinomycetes</taxon>
        <taxon>Micromonosporales</taxon>
        <taxon>Micromonosporaceae</taxon>
        <taxon>Paractinoplanes</taxon>
    </lineage>
</organism>
<comment type="caution">
    <text evidence="1">The sequence shown here is derived from an EMBL/GenBank/DDBJ whole genome shotgun (WGS) entry which is preliminary data.</text>
</comment>
<dbReference type="Proteomes" id="UP000636960">
    <property type="component" value="Unassembled WGS sequence"/>
</dbReference>
<protein>
    <recommendedName>
        <fullName evidence="3">Lipoprotein</fullName>
    </recommendedName>
</protein>
<name>A0A919K1D8_9ACTN</name>
<sequence length="163" mass="16579">MRRAVQTLVVGGALLFAAACGTSKSPAPADADTPAVGASAGAAAQPAALAETKALCEGLGQVYNKNMGLFAESLTKMVGSKGAKADVQEAQVALKTFSTAVLQATEKSADAQLKADGQKAAGQLQAKSADAAFFKTIKTNEDVNKVLGPTLKEWLSPVQTHCS</sequence>
<proteinExistence type="predicted"/>
<keyword evidence="2" id="KW-1185">Reference proteome</keyword>
<dbReference type="AlphaFoldDB" id="A0A919K1D8"/>
<dbReference type="PROSITE" id="PS51257">
    <property type="entry name" value="PROKAR_LIPOPROTEIN"/>
    <property type="match status" value="1"/>
</dbReference>
<dbReference type="RefSeq" id="WP_203784341.1">
    <property type="nucleotide sequence ID" value="NZ_BOMV01000056.1"/>
</dbReference>
<evidence type="ECO:0008006" key="3">
    <source>
        <dbReference type="Google" id="ProtNLM"/>
    </source>
</evidence>
<evidence type="ECO:0000313" key="2">
    <source>
        <dbReference type="Proteomes" id="UP000636960"/>
    </source>
</evidence>
<gene>
    <name evidence="1" type="ORF">Ari01nite_48920</name>
</gene>
<reference evidence="1" key="1">
    <citation type="submission" date="2021-01" db="EMBL/GenBank/DDBJ databases">
        <title>Whole genome shotgun sequence of Actinoplanes rishiriensis NBRC 108556.</title>
        <authorList>
            <person name="Komaki H."/>
            <person name="Tamura T."/>
        </authorList>
    </citation>
    <scope>NUCLEOTIDE SEQUENCE</scope>
    <source>
        <strain evidence="1">NBRC 108556</strain>
    </source>
</reference>
<evidence type="ECO:0000313" key="1">
    <source>
        <dbReference type="EMBL" id="GIE97427.1"/>
    </source>
</evidence>
<accession>A0A919K1D8</accession>
<dbReference type="EMBL" id="BOMV01000056">
    <property type="protein sequence ID" value="GIE97427.1"/>
    <property type="molecule type" value="Genomic_DNA"/>
</dbReference>